<evidence type="ECO:0000313" key="2">
    <source>
        <dbReference type="Proteomes" id="UP000652761"/>
    </source>
</evidence>
<name>A0A843UW84_COLES</name>
<dbReference type="AlphaFoldDB" id="A0A843UW84"/>
<dbReference type="EMBL" id="NMUH01001009">
    <property type="protein sequence ID" value="MQL87841.1"/>
    <property type="molecule type" value="Genomic_DNA"/>
</dbReference>
<comment type="caution">
    <text evidence="1">The sequence shown here is derived from an EMBL/GenBank/DDBJ whole genome shotgun (WGS) entry which is preliminary data.</text>
</comment>
<sequence>MFSGVVLPRFHCVPAGCEEVGPNYRWSQEASPLPPRYRRS</sequence>
<reference evidence="1" key="1">
    <citation type="submission" date="2017-07" db="EMBL/GenBank/DDBJ databases">
        <title>Taro Niue Genome Assembly and Annotation.</title>
        <authorList>
            <person name="Atibalentja N."/>
            <person name="Keating K."/>
            <person name="Fields C.J."/>
        </authorList>
    </citation>
    <scope>NUCLEOTIDE SEQUENCE</scope>
    <source>
        <strain evidence="1">Niue_2</strain>
        <tissue evidence="1">Leaf</tissue>
    </source>
</reference>
<evidence type="ECO:0000313" key="1">
    <source>
        <dbReference type="EMBL" id="MQL87841.1"/>
    </source>
</evidence>
<gene>
    <name evidence="1" type="ORF">Taro_020390</name>
</gene>
<accession>A0A843UW84</accession>
<keyword evidence="2" id="KW-1185">Reference proteome</keyword>
<dbReference type="Proteomes" id="UP000652761">
    <property type="component" value="Unassembled WGS sequence"/>
</dbReference>
<protein>
    <submittedName>
        <fullName evidence="1">Uncharacterized protein</fullName>
    </submittedName>
</protein>
<proteinExistence type="predicted"/>
<organism evidence="1 2">
    <name type="scientific">Colocasia esculenta</name>
    <name type="common">Wild taro</name>
    <name type="synonym">Arum esculentum</name>
    <dbReference type="NCBI Taxonomy" id="4460"/>
    <lineage>
        <taxon>Eukaryota</taxon>
        <taxon>Viridiplantae</taxon>
        <taxon>Streptophyta</taxon>
        <taxon>Embryophyta</taxon>
        <taxon>Tracheophyta</taxon>
        <taxon>Spermatophyta</taxon>
        <taxon>Magnoliopsida</taxon>
        <taxon>Liliopsida</taxon>
        <taxon>Araceae</taxon>
        <taxon>Aroideae</taxon>
        <taxon>Colocasieae</taxon>
        <taxon>Colocasia</taxon>
    </lineage>
</organism>